<feature type="domain" description="Protein kinase" evidence="3">
    <location>
        <begin position="654"/>
        <end position="1087"/>
    </location>
</feature>
<feature type="compositionally biased region" description="Low complexity" evidence="1">
    <location>
        <begin position="62"/>
        <end position="80"/>
    </location>
</feature>
<feature type="compositionally biased region" description="Pro residues" evidence="1">
    <location>
        <begin position="685"/>
        <end position="698"/>
    </location>
</feature>
<feature type="region of interest" description="Disordered" evidence="1">
    <location>
        <begin position="773"/>
        <end position="799"/>
    </location>
</feature>
<comment type="caution">
    <text evidence="4">The sequence shown here is derived from an EMBL/GenBank/DDBJ whole genome shotgun (WGS) entry which is preliminary data.</text>
</comment>
<feature type="chain" id="PRO_5032481773" description="Protein kinase domain-containing protein" evidence="2">
    <location>
        <begin position="17"/>
        <end position="1102"/>
    </location>
</feature>
<feature type="region of interest" description="Disordered" evidence="1">
    <location>
        <begin position="189"/>
        <end position="226"/>
    </location>
</feature>
<feature type="region of interest" description="Disordered" evidence="1">
    <location>
        <begin position="668"/>
        <end position="720"/>
    </location>
</feature>
<feature type="compositionally biased region" description="Polar residues" evidence="1">
    <location>
        <begin position="539"/>
        <end position="553"/>
    </location>
</feature>
<feature type="compositionally biased region" description="Gly residues" evidence="1">
    <location>
        <begin position="849"/>
        <end position="859"/>
    </location>
</feature>
<keyword evidence="5" id="KW-1185">Reference proteome</keyword>
<dbReference type="InterPro" id="IPR000719">
    <property type="entry name" value="Prot_kinase_dom"/>
</dbReference>
<dbReference type="Gene3D" id="1.10.510.10">
    <property type="entry name" value="Transferase(Phosphotransferase) domain 1"/>
    <property type="match status" value="1"/>
</dbReference>
<keyword evidence="2" id="KW-0732">Signal</keyword>
<dbReference type="InterPro" id="IPR051681">
    <property type="entry name" value="Ser/Thr_Kinases-Pseudokinases"/>
</dbReference>
<dbReference type="SUPFAM" id="SSF56112">
    <property type="entry name" value="Protein kinase-like (PK-like)"/>
    <property type="match status" value="1"/>
</dbReference>
<feature type="region of interest" description="Disordered" evidence="1">
    <location>
        <begin position="24"/>
        <end position="92"/>
    </location>
</feature>
<reference evidence="4" key="1">
    <citation type="journal article" date="2020" name="bioRxiv">
        <title>Comparative genomics of Chlamydomonas.</title>
        <authorList>
            <person name="Craig R.J."/>
            <person name="Hasan A.R."/>
            <person name="Ness R.W."/>
            <person name="Keightley P.D."/>
        </authorList>
    </citation>
    <scope>NUCLEOTIDE SEQUENCE</scope>
    <source>
        <strain evidence="4">CCAP 11/70</strain>
    </source>
</reference>
<evidence type="ECO:0000256" key="2">
    <source>
        <dbReference type="SAM" id="SignalP"/>
    </source>
</evidence>
<sequence length="1102" mass="106925">MRLNLLCCLSPSLCDAVETEGQNSLLGSSAGSASRSADSAQRGLGSAEARAGPCLAEPAADGSGTISASSGRSSARIGASEGRDTTTASLERHVPAGTAVAATATITAAVSSSGAAGASVAAGRGEDTCGGGGGRGLASAWIMRMTSSRGVRGGGSGGGDGRCLSGGAALDSGAGAVPSHPPCEGVAGGLSGNQRVSRGNPTGGACRSRPSRTLAPLGDAGQGGPLPSAFAPVSSVPFPTELFTVTEPSMTVPAGLCRPPGRPFVCLEALSMSNPGGGAGGGNGGCVGCDRGLHLLDLDLDLHLESNPDLDPELRPGLQAALRTADGDDEGGGGGGGGGTTCMAGLLTLLQTAPSHQLAEALAAAGVAAPPPPGMGRPPSAAAAVVPGVARAAPAVAGGADDRASGGDGSGGGGGGGGGSFGVLRSGMEALVASTWSGLAVTLHHERGEAAARFCSESAADDVEGLALTQLEAFDAAAGAATFRATAPASGLPCAVKLTELPYGSAAAVRALLLAAGSAGVPAMRNGSRRAYGPETPGDETSTAGSRSVASSTGEGGPGSLALGHVLFSSHASSFTNEVAAAAATDEQSRGPDSNCNSPSGCGDVAGIRSRSRSRTRSRFRTRSLASHSQPSHPASRLTWSADGAADGGAAASFELGSDDDESCFSLTIHLPPSQPSGATAAAAEPPPPPPVQPPPVQPQWSAVAEAKAAAEARGGFGAGDGPLPVEAEAAREGRCALRAAAEVALLCSLSHPNIVQVCAWHCGVCMDPGPPAGSGGGGSGAGSTEGGGGGADGSGGGPLLTLRLATDADFDADPPAAAATNAPSPVCVALVTDCDLGSLQTALTAGWPHGGGSGGSGTAGPEPAAEGGTNWQAVLRTLLDVACALRYLHAHRIAHTRVRPSAVQLRALPRTADPRGFTAKLADFAFAHHCGRPLPSAAAAALAATAAGSGTSGDGTAAAGAGVPPAVAPWLVATAAEGQAGSEGPEHEGLPLECLPPEGYRGAAPSPAWDVWCLGFLIWACAHGPRHPLSALPPADLPAALCGGWRPAFGPRVPPALAALAANCWAPDPRQRPAAAAVVTRLRGLLRAEAVVGGGVGGGAA</sequence>
<evidence type="ECO:0000313" key="5">
    <source>
        <dbReference type="Proteomes" id="UP000612055"/>
    </source>
</evidence>
<feature type="region of interest" description="Disordered" evidence="1">
    <location>
        <begin position="848"/>
        <end position="868"/>
    </location>
</feature>
<dbReference type="Pfam" id="PF07714">
    <property type="entry name" value="PK_Tyr_Ser-Thr"/>
    <property type="match status" value="1"/>
</dbReference>
<dbReference type="EMBL" id="JAEHOE010000114">
    <property type="protein sequence ID" value="KAG2486286.1"/>
    <property type="molecule type" value="Genomic_DNA"/>
</dbReference>
<evidence type="ECO:0000313" key="4">
    <source>
        <dbReference type="EMBL" id="KAG2486286.1"/>
    </source>
</evidence>
<feature type="signal peptide" evidence="2">
    <location>
        <begin position="1"/>
        <end position="16"/>
    </location>
</feature>
<dbReference type="OrthoDB" id="552905at2759"/>
<dbReference type="PANTHER" id="PTHR44329:SF214">
    <property type="entry name" value="PROTEIN KINASE DOMAIN-CONTAINING PROTEIN"/>
    <property type="match status" value="1"/>
</dbReference>
<accession>A0A835XLY8</accession>
<proteinExistence type="predicted"/>
<name>A0A835XLY8_9CHLO</name>
<dbReference type="PROSITE" id="PS50011">
    <property type="entry name" value="PROTEIN_KINASE_DOM"/>
    <property type="match status" value="1"/>
</dbReference>
<dbReference type="GO" id="GO:0004674">
    <property type="term" value="F:protein serine/threonine kinase activity"/>
    <property type="evidence" value="ECO:0007669"/>
    <property type="project" value="TreeGrafter"/>
</dbReference>
<dbReference type="AlphaFoldDB" id="A0A835XLY8"/>
<protein>
    <recommendedName>
        <fullName evidence="3">Protein kinase domain-containing protein</fullName>
    </recommendedName>
</protein>
<dbReference type="Proteomes" id="UP000612055">
    <property type="component" value="Unassembled WGS sequence"/>
</dbReference>
<organism evidence="4 5">
    <name type="scientific">Edaphochlamys debaryana</name>
    <dbReference type="NCBI Taxonomy" id="47281"/>
    <lineage>
        <taxon>Eukaryota</taxon>
        <taxon>Viridiplantae</taxon>
        <taxon>Chlorophyta</taxon>
        <taxon>core chlorophytes</taxon>
        <taxon>Chlorophyceae</taxon>
        <taxon>CS clade</taxon>
        <taxon>Chlamydomonadales</taxon>
        <taxon>Chlamydomonadales incertae sedis</taxon>
        <taxon>Edaphochlamys</taxon>
    </lineage>
</organism>
<feature type="compositionally biased region" description="Polar residues" evidence="1">
    <location>
        <begin position="591"/>
        <end position="600"/>
    </location>
</feature>
<dbReference type="GO" id="GO:0005524">
    <property type="term" value="F:ATP binding"/>
    <property type="evidence" value="ECO:0007669"/>
    <property type="project" value="InterPro"/>
</dbReference>
<evidence type="ECO:0000259" key="3">
    <source>
        <dbReference type="PROSITE" id="PS50011"/>
    </source>
</evidence>
<dbReference type="InterPro" id="IPR001245">
    <property type="entry name" value="Ser-Thr/Tyr_kinase_cat_dom"/>
</dbReference>
<dbReference type="PANTHER" id="PTHR44329">
    <property type="entry name" value="SERINE/THREONINE-PROTEIN KINASE TNNI3K-RELATED"/>
    <property type="match status" value="1"/>
</dbReference>
<feature type="compositionally biased region" description="Low complexity" evidence="1">
    <location>
        <begin position="24"/>
        <end position="43"/>
    </location>
</feature>
<evidence type="ECO:0000256" key="1">
    <source>
        <dbReference type="SAM" id="MobiDB-lite"/>
    </source>
</evidence>
<feature type="compositionally biased region" description="Basic residues" evidence="1">
    <location>
        <begin position="610"/>
        <end position="622"/>
    </location>
</feature>
<feature type="region of interest" description="Disordered" evidence="1">
    <location>
        <begin position="524"/>
        <end position="557"/>
    </location>
</feature>
<gene>
    <name evidence="4" type="ORF">HYH03_014991</name>
</gene>
<feature type="region of interest" description="Disordered" evidence="1">
    <location>
        <begin position="581"/>
        <end position="643"/>
    </location>
</feature>
<dbReference type="InterPro" id="IPR011009">
    <property type="entry name" value="Kinase-like_dom_sf"/>
</dbReference>
<feature type="compositionally biased region" description="Low complexity" evidence="1">
    <location>
        <begin position="699"/>
        <end position="714"/>
    </location>
</feature>